<dbReference type="InterPro" id="IPR058627">
    <property type="entry name" value="MdtA-like_C"/>
</dbReference>
<feature type="domain" description="Multidrug resistance protein MdtA-like alpha-helical hairpin" evidence="4">
    <location>
        <begin position="94"/>
        <end position="160"/>
    </location>
</feature>
<gene>
    <name evidence="8" type="ORF">GCM10023333_28600</name>
</gene>
<sequence>MIKKPLIVSLIGLTLATPILAQGVPVTLKQAEGTLLAPTQVLVGKMEAKEHTQLTARVSGYLLTQHFADGAEVKAGDVIFQIDPVPYQQAHSIAEAQYMQAEAALQQAMLTFERMRDLQGSGGASLANLDDATATLAMSQAQVAAARAALEKAQDDLAYTKVRAPYDGKLGKSRFSKGDLVAPGAGPMIDLAQTHPILANFSMNFEQYVASGISSDTAVKLVDSDRSGSLAFTDNKINPASGTIDLYALFDNSDYRYKPHQIVRVEVTDQTTHQGVWLPLTAVGQDLQSQFVYVANGGKAERRVIDVKERTATDVFVVAGVEAGENVVIDGLLRVRPGAPLAVQ</sequence>
<dbReference type="Gene3D" id="1.10.287.470">
    <property type="entry name" value="Helix hairpin bin"/>
    <property type="match status" value="1"/>
</dbReference>
<name>A0ABP9F446_9GAMM</name>
<organism evidence="8 9">
    <name type="scientific">Ferrimonas pelagia</name>
    <dbReference type="NCBI Taxonomy" id="1177826"/>
    <lineage>
        <taxon>Bacteria</taxon>
        <taxon>Pseudomonadati</taxon>
        <taxon>Pseudomonadota</taxon>
        <taxon>Gammaproteobacteria</taxon>
        <taxon>Alteromonadales</taxon>
        <taxon>Ferrimonadaceae</taxon>
        <taxon>Ferrimonas</taxon>
    </lineage>
</organism>
<dbReference type="InterPro" id="IPR058624">
    <property type="entry name" value="MdtA-like_HH"/>
</dbReference>
<dbReference type="RefSeq" id="WP_345336107.1">
    <property type="nucleotide sequence ID" value="NZ_BAABJZ010000091.1"/>
</dbReference>
<evidence type="ECO:0000256" key="3">
    <source>
        <dbReference type="SAM" id="SignalP"/>
    </source>
</evidence>
<dbReference type="PANTHER" id="PTHR30158">
    <property type="entry name" value="ACRA/E-RELATED COMPONENT OF DRUG EFFLUX TRANSPORTER"/>
    <property type="match status" value="1"/>
</dbReference>
<protein>
    <submittedName>
        <fullName evidence="8">Efflux RND transporter periplasmic adaptor subunit</fullName>
    </submittedName>
</protein>
<evidence type="ECO:0000259" key="6">
    <source>
        <dbReference type="Pfam" id="PF25944"/>
    </source>
</evidence>
<feature type="domain" description="Multidrug resistance protein MdtA-like barrel-sandwich hybrid" evidence="5">
    <location>
        <begin position="52"/>
        <end position="184"/>
    </location>
</feature>
<dbReference type="Pfam" id="PF25876">
    <property type="entry name" value="HH_MFP_RND"/>
    <property type="match status" value="1"/>
</dbReference>
<evidence type="ECO:0000313" key="8">
    <source>
        <dbReference type="EMBL" id="GAA4893720.1"/>
    </source>
</evidence>
<accession>A0ABP9F446</accession>
<evidence type="ECO:0000256" key="2">
    <source>
        <dbReference type="ARBA" id="ARBA00009477"/>
    </source>
</evidence>
<dbReference type="Pfam" id="PF25967">
    <property type="entry name" value="RND-MFP_C"/>
    <property type="match status" value="1"/>
</dbReference>
<dbReference type="Pfam" id="PF25944">
    <property type="entry name" value="Beta-barrel_RND"/>
    <property type="match status" value="1"/>
</dbReference>
<evidence type="ECO:0000259" key="5">
    <source>
        <dbReference type="Pfam" id="PF25917"/>
    </source>
</evidence>
<evidence type="ECO:0000259" key="7">
    <source>
        <dbReference type="Pfam" id="PF25967"/>
    </source>
</evidence>
<keyword evidence="9" id="KW-1185">Reference proteome</keyword>
<keyword evidence="3" id="KW-0732">Signal</keyword>
<feature type="signal peptide" evidence="3">
    <location>
        <begin position="1"/>
        <end position="21"/>
    </location>
</feature>
<feature type="chain" id="PRO_5046572245" evidence="3">
    <location>
        <begin position="22"/>
        <end position="344"/>
    </location>
</feature>
<dbReference type="InterPro" id="IPR058625">
    <property type="entry name" value="MdtA-like_BSH"/>
</dbReference>
<evidence type="ECO:0000313" key="9">
    <source>
        <dbReference type="Proteomes" id="UP001499988"/>
    </source>
</evidence>
<evidence type="ECO:0000256" key="1">
    <source>
        <dbReference type="ARBA" id="ARBA00004519"/>
    </source>
</evidence>
<comment type="caution">
    <text evidence="8">The sequence shown here is derived from an EMBL/GenBank/DDBJ whole genome shotgun (WGS) entry which is preliminary data.</text>
</comment>
<dbReference type="NCBIfam" id="TIGR01730">
    <property type="entry name" value="RND_mfp"/>
    <property type="match status" value="1"/>
</dbReference>
<dbReference type="InterPro" id="IPR006143">
    <property type="entry name" value="RND_pump_MFP"/>
</dbReference>
<comment type="similarity">
    <text evidence="2">Belongs to the membrane fusion protein (MFP) (TC 8.A.1) family.</text>
</comment>
<comment type="subcellular location">
    <subcellularLocation>
        <location evidence="1">Cell inner membrane</location>
        <topology evidence="1">Lipid-anchor</topology>
    </subcellularLocation>
</comment>
<reference evidence="9" key="1">
    <citation type="journal article" date="2019" name="Int. J. Syst. Evol. Microbiol.">
        <title>The Global Catalogue of Microorganisms (GCM) 10K type strain sequencing project: providing services to taxonomists for standard genome sequencing and annotation.</title>
        <authorList>
            <consortium name="The Broad Institute Genomics Platform"/>
            <consortium name="The Broad Institute Genome Sequencing Center for Infectious Disease"/>
            <person name="Wu L."/>
            <person name="Ma J."/>
        </authorList>
    </citation>
    <scope>NUCLEOTIDE SEQUENCE [LARGE SCALE GENOMIC DNA]</scope>
    <source>
        <strain evidence="9">JCM 18401</strain>
    </source>
</reference>
<dbReference type="Pfam" id="PF25917">
    <property type="entry name" value="BSH_RND"/>
    <property type="match status" value="1"/>
</dbReference>
<dbReference type="SUPFAM" id="SSF111369">
    <property type="entry name" value="HlyD-like secretion proteins"/>
    <property type="match status" value="1"/>
</dbReference>
<dbReference type="Proteomes" id="UP001499988">
    <property type="component" value="Unassembled WGS sequence"/>
</dbReference>
<dbReference type="InterPro" id="IPR058626">
    <property type="entry name" value="MdtA-like_b-barrel"/>
</dbReference>
<evidence type="ECO:0000259" key="4">
    <source>
        <dbReference type="Pfam" id="PF25876"/>
    </source>
</evidence>
<dbReference type="EMBL" id="BAABJZ010000091">
    <property type="protein sequence ID" value="GAA4893720.1"/>
    <property type="molecule type" value="Genomic_DNA"/>
</dbReference>
<feature type="domain" description="Multidrug resistance protein MdtA-like beta-barrel" evidence="6">
    <location>
        <begin position="226"/>
        <end position="268"/>
    </location>
</feature>
<dbReference type="Gene3D" id="2.40.420.20">
    <property type="match status" value="1"/>
</dbReference>
<proteinExistence type="inferred from homology"/>
<dbReference type="Gene3D" id="2.40.30.170">
    <property type="match status" value="1"/>
</dbReference>
<dbReference type="Gene3D" id="2.40.50.100">
    <property type="match status" value="1"/>
</dbReference>
<feature type="domain" description="Multidrug resistance protein MdtA-like C-terminal permuted SH3" evidence="7">
    <location>
        <begin position="276"/>
        <end position="332"/>
    </location>
</feature>